<sequence length="458" mass="50879">MTFDIATGMSLADALNLVGGASIVPMEKQLSEGSGGLENYRSPLLLNLLKQGMHEKVLQKDLAVNGIVTEQQMIMQVFGNGEDYHKLRAEKVQLSIHHLGNTVLQHLFRLASPEERLAILNGIAPYLAYVGIHHRGTWVAQTPVDSCRTEEEQRIIAESFREWAPALMCDKIGNYLCPGIVEYGPELNNFLFEAAMDRLLVIASDRYGARCLLKCLESSKATLYQKQKLVATSIVLNSIPFATSSNGALLLTWLLDASNLPGRYDLISKRFLPHLSHLCNHRIASCSISRKYHVLLDSIGRTNSRLTVMDIQARRILSRPSSFTKVHPLPPAKLSLRQTSSQFLPSFQFISSEIKGSGHPYHPYLPCRPQSFQSFGQGKVVTSQAHAPKEPRYSMPLQAFPTPEFRPVQAFRPTTVIPPSKIMPENVPLPVAPTEKTEAEVNKCLLVLKDCLASINGC</sequence>
<dbReference type="SMART" id="SM00025">
    <property type="entry name" value="Pumilio"/>
    <property type="match status" value="4"/>
</dbReference>
<keyword evidence="5" id="KW-1185">Reference proteome</keyword>
<name>A0ABR5BPD1_9TREE</name>
<dbReference type="PROSITE" id="PS50303">
    <property type="entry name" value="PUM_HD"/>
    <property type="match status" value="1"/>
</dbReference>
<accession>A0ABR5BPD1</accession>
<dbReference type="PANTHER" id="PTHR47093:SF1">
    <property type="entry name" value="PROTEIN JSN1-RELATED"/>
    <property type="match status" value="1"/>
</dbReference>
<dbReference type="InterPro" id="IPR052645">
    <property type="entry name" value="Pumilio_domain_protein"/>
</dbReference>
<evidence type="ECO:0000256" key="1">
    <source>
        <dbReference type="ARBA" id="ARBA00022737"/>
    </source>
</evidence>
<feature type="repeat" description="Pumilio" evidence="2">
    <location>
        <begin position="86"/>
        <end position="121"/>
    </location>
</feature>
<dbReference type="InterPro" id="IPR016024">
    <property type="entry name" value="ARM-type_fold"/>
</dbReference>
<proteinExistence type="predicted"/>
<dbReference type="Gene3D" id="1.25.10.10">
    <property type="entry name" value="Leucine-rich Repeat Variant"/>
    <property type="match status" value="1"/>
</dbReference>
<feature type="domain" description="PUM-HD" evidence="3">
    <location>
        <begin position="18"/>
        <end position="389"/>
    </location>
</feature>
<evidence type="ECO:0000313" key="4">
    <source>
        <dbReference type="EMBL" id="KIR77505.1"/>
    </source>
</evidence>
<evidence type="ECO:0000259" key="3">
    <source>
        <dbReference type="PROSITE" id="PS50303"/>
    </source>
</evidence>
<gene>
    <name evidence="4" type="ORF">I306_05239</name>
</gene>
<dbReference type="SUPFAM" id="SSF48371">
    <property type="entry name" value="ARM repeat"/>
    <property type="match status" value="1"/>
</dbReference>
<evidence type="ECO:0000256" key="2">
    <source>
        <dbReference type="PROSITE-ProRule" id="PRU00317"/>
    </source>
</evidence>
<dbReference type="InterPro" id="IPR001313">
    <property type="entry name" value="Pumilio_RNA-bd_rpt"/>
</dbReference>
<protein>
    <recommendedName>
        <fullName evidence="3">PUM-HD domain-containing protein</fullName>
    </recommendedName>
</protein>
<dbReference type="PROSITE" id="PS50302">
    <property type="entry name" value="PUM"/>
    <property type="match status" value="1"/>
</dbReference>
<dbReference type="InterPro" id="IPR011989">
    <property type="entry name" value="ARM-like"/>
</dbReference>
<organism evidence="4 5">
    <name type="scientific">Cryptococcus gattii EJB2</name>
    <dbReference type="NCBI Taxonomy" id="1296103"/>
    <lineage>
        <taxon>Eukaryota</taxon>
        <taxon>Fungi</taxon>
        <taxon>Dikarya</taxon>
        <taxon>Basidiomycota</taxon>
        <taxon>Agaricomycotina</taxon>
        <taxon>Tremellomycetes</taxon>
        <taxon>Tremellales</taxon>
        <taxon>Cryptococcaceae</taxon>
        <taxon>Cryptococcus</taxon>
        <taxon>Cryptococcus gattii species complex</taxon>
    </lineage>
</organism>
<keyword evidence="1" id="KW-0677">Repeat</keyword>
<dbReference type="EMBL" id="KN848749">
    <property type="protein sequence ID" value="KIR77505.1"/>
    <property type="molecule type" value="Genomic_DNA"/>
</dbReference>
<dbReference type="Proteomes" id="UP000054272">
    <property type="component" value="Unassembled WGS sequence"/>
</dbReference>
<reference evidence="4 5" key="1">
    <citation type="submission" date="2015-01" db="EMBL/GenBank/DDBJ databases">
        <title>The Genome Sequence of Cryptococcus gattii EJB2.</title>
        <authorList>
            <consortium name="The Broad Institute Genomics Platform"/>
            <person name="Cuomo C."/>
            <person name="Litvintseva A."/>
            <person name="Chen Y."/>
            <person name="Heitman J."/>
            <person name="Sun S."/>
            <person name="Springer D."/>
            <person name="Dromer F."/>
            <person name="Young S."/>
            <person name="Zeng Q."/>
            <person name="Gargeya S."/>
            <person name="Abouelleil A."/>
            <person name="Alvarado L."/>
            <person name="Chapman S.B."/>
            <person name="Gainer-Dewar J."/>
            <person name="Goldberg J."/>
            <person name="Griggs A."/>
            <person name="Gujja S."/>
            <person name="Hansen M."/>
            <person name="Howarth C."/>
            <person name="Imamovic A."/>
            <person name="Larimer J."/>
            <person name="Murphy C."/>
            <person name="Naylor J."/>
            <person name="Pearson M."/>
            <person name="Priest M."/>
            <person name="Roberts A."/>
            <person name="Saif S."/>
            <person name="Shea T."/>
            <person name="Sykes S."/>
            <person name="Wortman J."/>
            <person name="Nusbaum C."/>
            <person name="Birren B."/>
        </authorList>
    </citation>
    <scope>NUCLEOTIDE SEQUENCE [LARGE SCALE GENOMIC DNA]</scope>
    <source>
        <strain evidence="4 5">EJB2</strain>
    </source>
</reference>
<dbReference type="InterPro" id="IPR033133">
    <property type="entry name" value="PUM-HD"/>
</dbReference>
<dbReference type="PANTHER" id="PTHR47093">
    <property type="entry name" value="PROTEIN JSN1-RELATED"/>
    <property type="match status" value="1"/>
</dbReference>
<evidence type="ECO:0000313" key="5">
    <source>
        <dbReference type="Proteomes" id="UP000054272"/>
    </source>
</evidence>